<organism evidence="3 4">
    <name type="scientific">Mycolicibacterium conceptionense</name>
    <dbReference type="NCBI Taxonomy" id="451644"/>
    <lineage>
        <taxon>Bacteria</taxon>
        <taxon>Bacillati</taxon>
        <taxon>Actinomycetota</taxon>
        <taxon>Actinomycetes</taxon>
        <taxon>Mycobacteriales</taxon>
        <taxon>Mycobacteriaceae</taxon>
        <taxon>Mycolicibacterium</taxon>
    </lineage>
</organism>
<dbReference type="InterPro" id="IPR010982">
    <property type="entry name" value="Lambda_DNA-bd_dom_sf"/>
</dbReference>
<dbReference type="Pfam" id="PF07883">
    <property type="entry name" value="Cupin_2"/>
    <property type="match status" value="1"/>
</dbReference>
<dbReference type="InterPro" id="IPR050807">
    <property type="entry name" value="TransReg_Diox_bact_type"/>
</dbReference>
<protein>
    <submittedName>
        <fullName evidence="3">Transcriptional regulator</fullName>
    </submittedName>
</protein>
<dbReference type="Pfam" id="PF13443">
    <property type="entry name" value="HTH_26"/>
    <property type="match status" value="1"/>
</dbReference>
<dbReference type="PROSITE" id="PS50943">
    <property type="entry name" value="HTH_CROC1"/>
    <property type="match status" value="1"/>
</dbReference>
<dbReference type="PANTHER" id="PTHR46797">
    <property type="entry name" value="HTH-TYPE TRANSCRIPTIONAL REGULATOR"/>
    <property type="match status" value="1"/>
</dbReference>
<dbReference type="CDD" id="cd02209">
    <property type="entry name" value="cupin_XRE_C"/>
    <property type="match status" value="1"/>
</dbReference>
<dbReference type="InterPro" id="IPR011051">
    <property type="entry name" value="RmlC_Cupin_sf"/>
</dbReference>
<dbReference type="InterPro" id="IPR013096">
    <property type="entry name" value="Cupin_2"/>
</dbReference>
<dbReference type="GeneID" id="44298647"/>
<dbReference type="RefSeq" id="WP_019346759.1">
    <property type="nucleotide sequence ID" value="NZ_AGSZ01000439.1"/>
</dbReference>
<evidence type="ECO:0000313" key="3">
    <source>
        <dbReference type="EMBL" id="CQD08440.1"/>
    </source>
</evidence>
<evidence type="ECO:0000259" key="2">
    <source>
        <dbReference type="PROSITE" id="PS50943"/>
    </source>
</evidence>
<proteinExistence type="predicted"/>
<dbReference type="PANTHER" id="PTHR46797:SF1">
    <property type="entry name" value="METHYLPHOSPHONATE SYNTHASE"/>
    <property type="match status" value="1"/>
</dbReference>
<reference evidence="3 4" key="1">
    <citation type="submission" date="2015-03" db="EMBL/GenBank/DDBJ databases">
        <authorList>
            <person name="Murphy D."/>
        </authorList>
    </citation>
    <scope>NUCLEOTIDE SEQUENCE [LARGE SCALE GENOMIC DNA]</scope>
    <source>
        <strain evidence="3 4">D16</strain>
    </source>
</reference>
<dbReference type="Gene3D" id="1.10.260.40">
    <property type="entry name" value="lambda repressor-like DNA-binding domains"/>
    <property type="match status" value="1"/>
</dbReference>
<dbReference type="Gene3D" id="2.60.120.10">
    <property type="entry name" value="Jelly Rolls"/>
    <property type="match status" value="1"/>
</dbReference>
<dbReference type="EMBL" id="CTEF01000001">
    <property type="protein sequence ID" value="CQD08440.1"/>
    <property type="molecule type" value="Genomic_DNA"/>
</dbReference>
<feature type="domain" description="HTH cro/C1-type" evidence="2">
    <location>
        <begin position="20"/>
        <end position="74"/>
    </location>
</feature>
<dbReference type="SUPFAM" id="SSF47413">
    <property type="entry name" value="lambda repressor-like DNA-binding domains"/>
    <property type="match status" value="1"/>
</dbReference>
<sequence>MADGQQTGTETGMGRAGARLREFRGQRGLSLTEVAARAEVTKGFLSLAERGMTNVSVPVLMRICDALEISIGDLFEYPSAPVVRSGAGAPLEMGGHGVREELLTPKSEHHVQVMHTIMRPGGGSGGAYRLDAATVFVYVLKGGLSITIEGQTTLLDTGDSMTFGATQLHDWHNPTDDEAEVLWTIAPPVGAEDFRAAVRGEAEPGSAKAT</sequence>
<dbReference type="Proteomes" id="UP000182227">
    <property type="component" value="Unassembled WGS sequence"/>
</dbReference>
<dbReference type="GO" id="GO:0005829">
    <property type="term" value="C:cytosol"/>
    <property type="evidence" value="ECO:0007669"/>
    <property type="project" value="TreeGrafter"/>
</dbReference>
<accession>A0A0U1D594</accession>
<dbReference type="GO" id="GO:0003677">
    <property type="term" value="F:DNA binding"/>
    <property type="evidence" value="ECO:0007669"/>
    <property type="project" value="UniProtKB-KW"/>
</dbReference>
<evidence type="ECO:0000256" key="1">
    <source>
        <dbReference type="ARBA" id="ARBA00023125"/>
    </source>
</evidence>
<dbReference type="CDD" id="cd00093">
    <property type="entry name" value="HTH_XRE"/>
    <property type="match status" value="1"/>
</dbReference>
<keyword evidence="1" id="KW-0238">DNA-binding</keyword>
<dbReference type="InterPro" id="IPR014710">
    <property type="entry name" value="RmlC-like_jellyroll"/>
</dbReference>
<name>A0A0U1D594_9MYCO</name>
<evidence type="ECO:0000313" key="4">
    <source>
        <dbReference type="Proteomes" id="UP000182227"/>
    </source>
</evidence>
<dbReference type="SUPFAM" id="SSF51182">
    <property type="entry name" value="RmlC-like cupins"/>
    <property type="match status" value="1"/>
</dbReference>
<gene>
    <name evidence="3" type="ORF">BN970_01630</name>
</gene>
<dbReference type="InterPro" id="IPR001387">
    <property type="entry name" value="Cro/C1-type_HTH"/>
</dbReference>
<dbReference type="AlphaFoldDB" id="A0A0U1D594"/>
<dbReference type="SMART" id="SM00530">
    <property type="entry name" value="HTH_XRE"/>
    <property type="match status" value="1"/>
</dbReference>
<dbReference type="GO" id="GO:0003700">
    <property type="term" value="F:DNA-binding transcription factor activity"/>
    <property type="evidence" value="ECO:0007669"/>
    <property type="project" value="TreeGrafter"/>
</dbReference>